<reference evidence="2 3" key="1">
    <citation type="submission" date="2018-06" db="EMBL/GenBank/DDBJ databases">
        <authorList>
            <consortium name="Pathogen Informatics"/>
            <person name="Doyle S."/>
        </authorList>
    </citation>
    <scope>NUCLEOTIDE SEQUENCE [LARGE SCALE GENOMIC DNA]</scope>
    <source>
        <strain evidence="2 3">NCTC13443</strain>
    </source>
</reference>
<dbReference type="Proteomes" id="UP000255518">
    <property type="component" value="Unassembled WGS sequence"/>
</dbReference>
<organism evidence="2 3">
    <name type="scientific">Klebsiella pneumoniae</name>
    <dbReference type="NCBI Taxonomy" id="573"/>
    <lineage>
        <taxon>Bacteria</taxon>
        <taxon>Pseudomonadati</taxon>
        <taxon>Pseudomonadota</taxon>
        <taxon>Gammaproteobacteria</taxon>
        <taxon>Enterobacterales</taxon>
        <taxon>Enterobacteriaceae</taxon>
        <taxon>Klebsiella/Raoultella group</taxon>
        <taxon>Klebsiella</taxon>
        <taxon>Klebsiella pneumoniae complex</taxon>
    </lineage>
</organism>
<dbReference type="Gene3D" id="1.20.1290.10">
    <property type="entry name" value="AhpD-like"/>
    <property type="match status" value="1"/>
</dbReference>
<protein>
    <submittedName>
        <fullName evidence="2">Carboxymuconolactone decarboxylase family</fullName>
    </submittedName>
</protein>
<dbReference type="Pfam" id="PF02627">
    <property type="entry name" value="CMD"/>
    <property type="match status" value="1"/>
</dbReference>
<evidence type="ECO:0000313" key="2">
    <source>
        <dbReference type="EMBL" id="STT03513.1"/>
    </source>
</evidence>
<sequence>MSKTRVTPWQDKDPVPADLLRAMQARRPNGELIGIDRVLLKSVPLATGWNELLSRVRADFSLELIYLELIMLRVAVLNGAQFEWGVHYPAYLQAGGTEEKAQALKNAVPKRENVR</sequence>
<dbReference type="EMBL" id="UGKT01000001">
    <property type="protein sequence ID" value="STT03513.1"/>
    <property type="molecule type" value="Genomic_DNA"/>
</dbReference>
<dbReference type="SUPFAM" id="SSF69118">
    <property type="entry name" value="AhpD-like"/>
    <property type="match status" value="1"/>
</dbReference>
<evidence type="ECO:0000259" key="1">
    <source>
        <dbReference type="Pfam" id="PF02627"/>
    </source>
</evidence>
<dbReference type="PANTHER" id="PTHR34846">
    <property type="entry name" value="4-CARBOXYMUCONOLACTONE DECARBOXYLASE FAMILY PROTEIN (AFU_ORTHOLOGUE AFUA_6G11590)"/>
    <property type="match status" value="1"/>
</dbReference>
<dbReference type="InterPro" id="IPR029032">
    <property type="entry name" value="AhpD-like"/>
</dbReference>
<dbReference type="InterPro" id="IPR003779">
    <property type="entry name" value="CMD-like"/>
</dbReference>
<dbReference type="GO" id="GO:0051920">
    <property type="term" value="F:peroxiredoxin activity"/>
    <property type="evidence" value="ECO:0007669"/>
    <property type="project" value="InterPro"/>
</dbReference>
<proteinExistence type="predicted"/>
<name>A0A377V3A5_KLEPN</name>
<dbReference type="PANTHER" id="PTHR34846:SF5">
    <property type="entry name" value="CARBOXYMUCONOLACTONE DECARBOXYLASE-LIKE DOMAIN-CONTAINING PROTEIN"/>
    <property type="match status" value="1"/>
</dbReference>
<evidence type="ECO:0000313" key="3">
    <source>
        <dbReference type="Proteomes" id="UP000255518"/>
    </source>
</evidence>
<gene>
    <name evidence="2" type="ORF">NCTC13443_03878</name>
</gene>
<feature type="domain" description="Carboxymuconolactone decarboxylase-like" evidence="1">
    <location>
        <begin position="46"/>
        <end position="103"/>
    </location>
</feature>
<dbReference type="AlphaFoldDB" id="A0A377V3A5"/>
<accession>A0A377V3A5</accession>